<dbReference type="SUPFAM" id="SSF81321">
    <property type="entry name" value="Family A G protein-coupled receptor-like"/>
    <property type="match status" value="1"/>
</dbReference>
<evidence type="ECO:0000313" key="2">
    <source>
        <dbReference type="EMBL" id="RCN27665.1"/>
    </source>
</evidence>
<organism evidence="2 3">
    <name type="scientific">Ancylostoma caninum</name>
    <name type="common">Dog hookworm</name>
    <dbReference type="NCBI Taxonomy" id="29170"/>
    <lineage>
        <taxon>Eukaryota</taxon>
        <taxon>Metazoa</taxon>
        <taxon>Ecdysozoa</taxon>
        <taxon>Nematoda</taxon>
        <taxon>Chromadorea</taxon>
        <taxon>Rhabditida</taxon>
        <taxon>Rhabditina</taxon>
        <taxon>Rhabditomorpha</taxon>
        <taxon>Strongyloidea</taxon>
        <taxon>Ancylostomatidae</taxon>
        <taxon>Ancylostomatinae</taxon>
        <taxon>Ancylostoma</taxon>
    </lineage>
</organism>
<feature type="transmembrane region" description="Helical" evidence="1">
    <location>
        <begin position="79"/>
        <end position="100"/>
    </location>
</feature>
<feature type="transmembrane region" description="Helical" evidence="1">
    <location>
        <begin position="112"/>
        <end position="132"/>
    </location>
</feature>
<dbReference type="AlphaFoldDB" id="A0A368F9X1"/>
<protein>
    <recommendedName>
        <fullName evidence="4">7TM GPCR serpentine receptor class x (Srx) domain-containing protein</fullName>
    </recommendedName>
</protein>
<proteinExistence type="predicted"/>
<keyword evidence="1" id="KW-0812">Transmembrane</keyword>
<dbReference type="EMBL" id="JOJR01003713">
    <property type="protein sequence ID" value="RCN27665.1"/>
    <property type="molecule type" value="Genomic_DNA"/>
</dbReference>
<evidence type="ECO:0000313" key="3">
    <source>
        <dbReference type="Proteomes" id="UP000252519"/>
    </source>
</evidence>
<comment type="caution">
    <text evidence="2">The sequence shown here is derived from an EMBL/GenBank/DDBJ whole genome shotgun (WGS) entry which is preliminary data.</text>
</comment>
<keyword evidence="3" id="KW-1185">Reference proteome</keyword>
<reference evidence="2 3" key="1">
    <citation type="submission" date="2014-10" db="EMBL/GenBank/DDBJ databases">
        <title>Draft genome of the hookworm Ancylostoma caninum.</title>
        <authorList>
            <person name="Mitreva M."/>
        </authorList>
    </citation>
    <scope>NUCLEOTIDE SEQUENCE [LARGE SCALE GENOMIC DNA]</scope>
    <source>
        <strain evidence="2 3">Baltimore</strain>
    </source>
</reference>
<keyword evidence="1" id="KW-1133">Transmembrane helix</keyword>
<sequence length="168" mass="19402">MGGTVLVLGIAGMHFTFTDLHWEYDVDMAFADFVRYMELYAFLPCILLSYFAYVALTLHIRMTRRAAQNTYMARFENQIFLHYFIVCSFVISLVICWNVSAMFGLSSRLQDFIMNCCWIICCSINPIAVMMFNRTTRSAVLAFFGLCKRSQFTVASTSMPVRPRDTSY</sequence>
<feature type="transmembrane region" description="Helical" evidence="1">
    <location>
        <begin position="39"/>
        <end position="58"/>
    </location>
</feature>
<dbReference type="Proteomes" id="UP000252519">
    <property type="component" value="Unassembled WGS sequence"/>
</dbReference>
<evidence type="ECO:0008006" key="4">
    <source>
        <dbReference type="Google" id="ProtNLM"/>
    </source>
</evidence>
<accession>A0A368F9X1</accession>
<keyword evidence="1" id="KW-0472">Membrane</keyword>
<dbReference type="OrthoDB" id="5873502at2759"/>
<name>A0A368F9X1_ANCCA</name>
<evidence type="ECO:0000256" key="1">
    <source>
        <dbReference type="SAM" id="Phobius"/>
    </source>
</evidence>
<gene>
    <name evidence="2" type="ORF">ANCCAN_26600</name>
</gene>